<evidence type="ECO:0000313" key="5">
    <source>
        <dbReference type="Proteomes" id="UP000038045"/>
    </source>
</evidence>
<feature type="domain" description="Peptidase M12A" evidence="4">
    <location>
        <begin position="19"/>
        <end position="240"/>
    </location>
</feature>
<keyword evidence="2" id="KW-0378">Hydrolase</keyword>
<dbReference type="GO" id="GO:0006508">
    <property type="term" value="P:proteolysis"/>
    <property type="evidence" value="ECO:0007669"/>
    <property type="project" value="UniProtKB-KW"/>
</dbReference>
<dbReference type="InterPro" id="IPR024079">
    <property type="entry name" value="MetalloPept_cat_dom_sf"/>
</dbReference>
<dbReference type="Pfam" id="PF01400">
    <property type="entry name" value="Astacin"/>
    <property type="match status" value="1"/>
</dbReference>
<dbReference type="InterPro" id="IPR001506">
    <property type="entry name" value="Peptidase_M12A"/>
</dbReference>
<dbReference type="Gene3D" id="3.40.390.10">
    <property type="entry name" value="Collagenase (Catalytic Domain)"/>
    <property type="match status" value="1"/>
</dbReference>
<evidence type="ECO:0000256" key="1">
    <source>
        <dbReference type="PROSITE-ProRule" id="PRU01211"/>
    </source>
</evidence>
<keyword evidence="3" id="KW-0812">Transmembrane</keyword>
<keyword evidence="2" id="KW-0482">Metalloprotease</keyword>
<evidence type="ECO:0000259" key="4">
    <source>
        <dbReference type="PROSITE" id="PS51864"/>
    </source>
</evidence>
<dbReference type="EC" id="3.4.24.-" evidence="2"/>
<keyword evidence="5" id="KW-1185">Reference proteome</keyword>
<evidence type="ECO:0000313" key="6">
    <source>
        <dbReference type="WBParaSite" id="PTRK_0000119400.1"/>
    </source>
</evidence>
<dbReference type="GO" id="GO:0004222">
    <property type="term" value="F:metalloendopeptidase activity"/>
    <property type="evidence" value="ECO:0007669"/>
    <property type="project" value="UniProtKB-UniRule"/>
</dbReference>
<sequence length="440" mass="51346">MKFIFEFFLLFNIILLTSGAILSIYNGPTDFSKKIIYYTSKGNSINKRCLESALSLLRQKTCIDFWENESTYENSNGLIFKWNSSFCGTRYFGRREGISMIIDVNSDCDCNERKIQSYILQAFGVIPEQTRPDRDRYVSIHERNIKNGTDMRYFKKYIVRNYYNFYEKENEDFVLLYGRSYDYGSALHDESTAFSKNNNLTIIPQGFHWKVYLDMIGQKHTLGFLDLFFLNRYYCLGICNKDERTPNCNLRGYANPRNCKECLCMYPFDSNSNCKSLISSHKECPTYKDASTNETTIRILGKINCYMHIKTSEQLLIKVHLKNITISKNINKICARSDGSVEIQYKEDKSTMGLCFCNMKHLPYVIVTESNDVIVSYRGTNESDYLEFTYKSIQKDQMFEAISENFNKENDEIKKKLKAKKETKSLVDESDDISLSRGDD</sequence>
<organism evidence="5 6">
    <name type="scientific">Parastrongyloides trichosuri</name>
    <name type="common">Possum-specific nematode worm</name>
    <dbReference type="NCBI Taxonomy" id="131310"/>
    <lineage>
        <taxon>Eukaryota</taxon>
        <taxon>Metazoa</taxon>
        <taxon>Ecdysozoa</taxon>
        <taxon>Nematoda</taxon>
        <taxon>Chromadorea</taxon>
        <taxon>Rhabditida</taxon>
        <taxon>Tylenchina</taxon>
        <taxon>Panagrolaimomorpha</taxon>
        <taxon>Strongyloidoidea</taxon>
        <taxon>Strongyloididae</taxon>
        <taxon>Parastrongyloides</taxon>
    </lineage>
</organism>
<dbReference type="WBParaSite" id="PTRK_0000119400.1">
    <property type="protein sequence ID" value="PTRK_0000119400.1"/>
    <property type="gene ID" value="PTRK_0000119400"/>
</dbReference>
<dbReference type="AlphaFoldDB" id="A0A0N4Z2T7"/>
<keyword evidence="3" id="KW-0472">Membrane</keyword>
<keyword evidence="3" id="KW-1133">Transmembrane helix</keyword>
<dbReference type="SUPFAM" id="SSF55486">
    <property type="entry name" value="Metalloproteases ('zincins'), catalytic domain"/>
    <property type="match status" value="1"/>
</dbReference>
<dbReference type="PANTHER" id="PTHR10127">
    <property type="entry name" value="DISCOIDIN, CUB, EGF, LAMININ , AND ZINC METALLOPROTEASE DOMAIN CONTAINING"/>
    <property type="match status" value="1"/>
</dbReference>
<dbReference type="PRINTS" id="PR00480">
    <property type="entry name" value="ASTACIN"/>
</dbReference>
<proteinExistence type="predicted"/>
<keyword evidence="2" id="KW-0862">Zinc</keyword>
<keyword evidence="2" id="KW-0479">Metal-binding</keyword>
<comment type="cofactor">
    <cofactor evidence="2">
        <name>Zn(2+)</name>
        <dbReference type="ChEBI" id="CHEBI:29105"/>
    </cofactor>
    <text evidence="2">Binds 1 zinc ion per subunit.</text>
</comment>
<dbReference type="PROSITE" id="PS51864">
    <property type="entry name" value="ASTACIN"/>
    <property type="match status" value="1"/>
</dbReference>
<accession>A0A0N4Z2T7</accession>
<feature type="transmembrane region" description="Helical" evidence="3">
    <location>
        <begin position="7"/>
        <end position="25"/>
    </location>
</feature>
<dbReference type="GO" id="GO:0046872">
    <property type="term" value="F:metal ion binding"/>
    <property type="evidence" value="ECO:0007669"/>
    <property type="project" value="UniProtKB-KW"/>
</dbReference>
<evidence type="ECO:0000256" key="2">
    <source>
        <dbReference type="RuleBase" id="RU361183"/>
    </source>
</evidence>
<evidence type="ECO:0000256" key="3">
    <source>
        <dbReference type="SAM" id="Phobius"/>
    </source>
</evidence>
<name>A0A0N4Z2T7_PARTI</name>
<comment type="caution">
    <text evidence="1">Lacks conserved residue(s) required for the propagation of feature annotation.</text>
</comment>
<protein>
    <recommendedName>
        <fullName evidence="2">Metalloendopeptidase</fullName>
        <ecNumber evidence="2">3.4.24.-</ecNumber>
    </recommendedName>
</protein>
<reference evidence="6" key="1">
    <citation type="submission" date="2017-02" db="UniProtKB">
        <authorList>
            <consortium name="WormBaseParasite"/>
        </authorList>
    </citation>
    <scope>IDENTIFICATION</scope>
</reference>
<dbReference type="Proteomes" id="UP000038045">
    <property type="component" value="Unplaced"/>
</dbReference>
<dbReference type="PANTHER" id="PTHR10127:SF802">
    <property type="entry name" value="ZINC METALLOPROTEINASE NAS-10"/>
    <property type="match status" value="1"/>
</dbReference>
<keyword evidence="2" id="KW-0645">Protease</keyword>